<dbReference type="EMBL" id="AZHB01000001">
    <property type="protein sequence ID" value="OAA73637.1"/>
    <property type="molecule type" value="Genomic_DNA"/>
</dbReference>
<dbReference type="Pfam" id="PF03127">
    <property type="entry name" value="GAT"/>
    <property type="match status" value="1"/>
</dbReference>
<feature type="compositionally biased region" description="Polar residues" evidence="9">
    <location>
        <begin position="504"/>
        <end position="519"/>
    </location>
</feature>
<dbReference type="GO" id="GO:0035091">
    <property type="term" value="F:phosphatidylinositol binding"/>
    <property type="evidence" value="ECO:0007669"/>
    <property type="project" value="InterPro"/>
</dbReference>
<dbReference type="InterPro" id="IPR052653">
    <property type="entry name" value="ARF-binding"/>
</dbReference>
<dbReference type="InterPro" id="IPR008942">
    <property type="entry name" value="ENTH_VHS"/>
</dbReference>
<keyword evidence="5" id="KW-0333">Golgi apparatus</keyword>
<dbReference type="InterPro" id="IPR013041">
    <property type="entry name" value="Clathrin_app_Ig-like_sf"/>
</dbReference>
<proteinExistence type="predicted"/>
<dbReference type="InterPro" id="IPR008153">
    <property type="entry name" value="GAE_dom"/>
</dbReference>
<dbReference type="GO" id="GO:0006895">
    <property type="term" value="P:Golgi to endosome transport"/>
    <property type="evidence" value="ECO:0007669"/>
    <property type="project" value="TreeGrafter"/>
</dbReference>
<dbReference type="OrthoDB" id="2018246at2759"/>
<dbReference type="GO" id="GO:0005802">
    <property type="term" value="C:trans-Golgi network"/>
    <property type="evidence" value="ECO:0007669"/>
    <property type="project" value="TreeGrafter"/>
</dbReference>
<protein>
    <submittedName>
        <fullName evidence="13">VHS subgroup</fullName>
    </submittedName>
</protein>
<comment type="subcellular location">
    <subcellularLocation>
        <location evidence="1">Golgi apparatus</location>
        <location evidence="1">trans-Golgi network</location>
    </subcellularLocation>
</comment>
<evidence type="ECO:0000256" key="9">
    <source>
        <dbReference type="SAM" id="MobiDB-lite"/>
    </source>
</evidence>
<keyword evidence="6" id="KW-0175">Coiled coil</keyword>
<dbReference type="GeneID" id="30016830"/>
<dbReference type="InterPro" id="IPR008152">
    <property type="entry name" value="Clathrin_a/b/g-adaptin_app_Ig"/>
</dbReference>
<dbReference type="Pfam" id="PF00790">
    <property type="entry name" value="VHS"/>
    <property type="match status" value="1"/>
</dbReference>
<comment type="subunit">
    <text evidence="2">Component of the ESCRT-0 complex composed of HSE1 and VPS27.</text>
</comment>
<dbReference type="SMART" id="SM00288">
    <property type="entry name" value="VHS"/>
    <property type="match status" value="1"/>
</dbReference>
<dbReference type="Gene3D" id="1.20.5.170">
    <property type="match status" value="1"/>
</dbReference>
<dbReference type="SUPFAM" id="SSF89009">
    <property type="entry name" value="GAT-like domain"/>
    <property type="match status" value="1"/>
</dbReference>
<dbReference type="GO" id="GO:0006896">
    <property type="term" value="P:Golgi to vacuole transport"/>
    <property type="evidence" value="ECO:0007669"/>
    <property type="project" value="UniProtKB-ARBA"/>
</dbReference>
<evidence type="ECO:0000259" key="10">
    <source>
        <dbReference type="PROSITE" id="PS50179"/>
    </source>
</evidence>
<dbReference type="SUPFAM" id="SSF49348">
    <property type="entry name" value="Clathrin adaptor appendage domain"/>
    <property type="match status" value="1"/>
</dbReference>
<dbReference type="GO" id="GO:0043130">
    <property type="term" value="F:ubiquitin binding"/>
    <property type="evidence" value="ECO:0007669"/>
    <property type="project" value="InterPro"/>
</dbReference>
<feature type="domain" description="GAT" evidence="12">
    <location>
        <begin position="195"/>
        <end position="322"/>
    </location>
</feature>
<dbReference type="FunFam" id="1.20.5.170:FF:000024">
    <property type="entry name" value="VHS domain-containing protein"/>
    <property type="match status" value="1"/>
</dbReference>
<evidence type="ECO:0000256" key="3">
    <source>
        <dbReference type="ARBA" id="ARBA00022448"/>
    </source>
</evidence>
<evidence type="ECO:0000256" key="1">
    <source>
        <dbReference type="ARBA" id="ARBA00004601"/>
    </source>
</evidence>
<evidence type="ECO:0000256" key="8">
    <source>
        <dbReference type="ARBA" id="ARBA00065344"/>
    </source>
</evidence>
<dbReference type="RefSeq" id="XP_018708595.1">
    <property type="nucleotide sequence ID" value="XM_018844145.1"/>
</dbReference>
<comment type="caution">
    <text evidence="13">The sequence shown here is derived from an EMBL/GenBank/DDBJ whole genome shotgun (WGS) entry which is preliminary data.</text>
</comment>
<reference evidence="13 14" key="1">
    <citation type="journal article" date="2016" name="Genome Biol. Evol.">
        <title>Divergent and convergent evolution of fungal pathogenicity.</title>
        <authorList>
            <person name="Shang Y."/>
            <person name="Xiao G."/>
            <person name="Zheng P."/>
            <person name="Cen K."/>
            <person name="Zhan S."/>
            <person name="Wang C."/>
        </authorList>
    </citation>
    <scope>NUCLEOTIDE SEQUENCE [LARGE SCALE GENOMIC DNA]</scope>
    <source>
        <strain evidence="13 14">ARSEF 2679</strain>
    </source>
</reference>
<accession>A0A168EC77</accession>
<dbReference type="PANTHER" id="PTHR47180">
    <property type="entry name" value="ADP-RIBOSYLATION FACTOR-BINDING PROTEIN GGA1-RELATED"/>
    <property type="match status" value="1"/>
</dbReference>
<feature type="compositionally biased region" description="Polar residues" evidence="9">
    <location>
        <begin position="419"/>
        <end position="442"/>
    </location>
</feature>
<dbReference type="AlphaFoldDB" id="A0A168EC77"/>
<dbReference type="InterPro" id="IPR004152">
    <property type="entry name" value="GAT_dom"/>
</dbReference>
<keyword evidence="3" id="KW-0813">Transport</keyword>
<dbReference type="FunFam" id="1.25.40.90:FF:000008">
    <property type="entry name" value="VHS domain protein"/>
    <property type="match status" value="1"/>
</dbReference>
<dbReference type="PROSITE" id="PS50909">
    <property type="entry name" value="GAT"/>
    <property type="match status" value="1"/>
</dbReference>
<keyword evidence="14" id="KW-1185">Reference proteome</keyword>
<dbReference type="Proteomes" id="UP000076744">
    <property type="component" value="Unassembled WGS sequence"/>
</dbReference>
<evidence type="ECO:0000256" key="5">
    <source>
        <dbReference type="ARBA" id="ARBA00023034"/>
    </source>
</evidence>
<dbReference type="SMART" id="SM00809">
    <property type="entry name" value="Alpha_adaptinC2"/>
    <property type="match status" value="1"/>
</dbReference>
<comment type="function">
    <text evidence="7">May play a role in the regulation of membrane traffic through the trans-Golgi network.</text>
</comment>
<evidence type="ECO:0000256" key="2">
    <source>
        <dbReference type="ARBA" id="ARBA00011446"/>
    </source>
</evidence>
<dbReference type="CDD" id="cd16998">
    <property type="entry name" value="VHS_GGA_fungi"/>
    <property type="match status" value="1"/>
</dbReference>
<dbReference type="PROSITE" id="PS50179">
    <property type="entry name" value="VHS"/>
    <property type="match status" value="1"/>
</dbReference>
<dbReference type="InterPro" id="IPR002014">
    <property type="entry name" value="VHS_dom"/>
</dbReference>
<organism evidence="13 14">
    <name type="scientific">Cordyceps fumosorosea (strain ARSEF 2679)</name>
    <name type="common">Isaria fumosorosea</name>
    <dbReference type="NCBI Taxonomy" id="1081104"/>
    <lineage>
        <taxon>Eukaryota</taxon>
        <taxon>Fungi</taxon>
        <taxon>Dikarya</taxon>
        <taxon>Ascomycota</taxon>
        <taxon>Pezizomycotina</taxon>
        <taxon>Sordariomycetes</taxon>
        <taxon>Hypocreomycetidae</taxon>
        <taxon>Hypocreales</taxon>
        <taxon>Cordycipitaceae</taxon>
        <taxon>Cordyceps</taxon>
    </lineage>
</organism>
<dbReference type="STRING" id="1081104.A0A168EC77"/>
<dbReference type="SUPFAM" id="SSF48464">
    <property type="entry name" value="ENTH/VHS domain"/>
    <property type="match status" value="1"/>
</dbReference>
<feature type="domain" description="GAE" evidence="11">
    <location>
        <begin position="519"/>
        <end position="639"/>
    </location>
</feature>
<feature type="compositionally biased region" description="Low complexity" evidence="9">
    <location>
        <begin position="459"/>
        <end position="470"/>
    </location>
</feature>
<comment type="subunit">
    <text evidence="8">Binds to ARF1 and ARF2.</text>
</comment>
<feature type="region of interest" description="Disordered" evidence="9">
    <location>
        <begin position="417"/>
        <end position="442"/>
    </location>
</feature>
<keyword evidence="4" id="KW-0653">Protein transport</keyword>
<dbReference type="GO" id="GO:0005829">
    <property type="term" value="C:cytosol"/>
    <property type="evidence" value="ECO:0007669"/>
    <property type="project" value="GOC"/>
</dbReference>
<evidence type="ECO:0000256" key="6">
    <source>
        <dbReference type="ARBA" id="ARBA00023054"/>
    </source>
</evidence>
<dbReference type="FunFam" id="1.20.58.160:FF:000003">
    <property type="entry name" value="VHS domain protein"/>
    <property type="match status" value="1"/>
</dbReference>
<feature type="region of interest" description="Disordered" evidence="9">
    <location>
        <begin position="459"/>
        <end position="527"/>
    </location>
</feature>
<evidence type="ECO:0000259" key="12">
    <source>
        <dbReference type="PROSITE" id="PS50909"/>
    </source>
</evidence>
<dbReference type="InterPro" id="IPR038425">
    <property type="entry name" value="GAT_sf"/>
</dbReference>
<evidence type="ECO:0000313" key="14">
    <source>
        <dbReference type="Proteomes" id="UP000076744"/>
    </source>
</evidence>
<dbReference type="Gene3D" id="1.20.58.160">
    <property type="match status" value="1"/>
</dbReference>
<evidence type="ECO:0000256" key="4">
    <source>
        <dbReference type="ARBA" id="ARBA00022927"/>
    </source>
</evidence>
<dbReference type="Gene3D" id="1.25.40.90">
    <property type="match status" value="1"/>
</dbReference>
<dbReference type="Gene3D" id="2.60.40.1230">
    <property type="match status" value="1"/>
</dbReference>
<sequence length="641" mass="69167">MEAASARAAARDRWGEYGGRTPSQLERYIHSACSPDNYEPNLALNLEISDLVNQKKGAAPREAATAIVTYVNHRNPNVALLALSLLDICVKNCGYPFHLQISTKEFLNELVRRFPERPPIRATRVQAKILEAIEEWRMTICETSRYKDDLGFIRDMHRLLSYKGYMFPEIRREDAAVLNPSDNLKSAEEMEEEEREAQSAKLQELIRRGTPTDLQEANRLMKVMAGFDTRSKTDYRAKAAEEVAKIQAKARLLEERLEAFRPGDKMTDGDVFSELASALQSAHPKIQKMCEEESDDHEAVAKLFDINDSIHRTVERYKLMKKGDLEGAAKIAAGGPAPSQTATVAGSGAAGELSLIDFDADAADANRSSSSQPGSATQGIENDLLGLDIGGSSGNFGQGGSIALGFGANQNIPGPALLSSLTDNSSASTNNNGHMAASSSSGNLGSQFMSFASASASQSTTPVPAGAAIAAPPPPTASDPFAAFMSQSSSAGKQPAATEDDEWNFSSALPESSSQQQQVPREHKRTITDGSIRAEFLANRATASSPAIDMLFSFSNNTAQPISELHFQLAVTKGYELKLKPQTGRNLAPKQSRGVTQHVAVHRAGAASKRVDAAKLRWRAAYKVGGEQKTEMGEIAEFSIA</sequence>
<dbReference type="CDD" id="cd14235">
    <property type="entry name" value="GAT_GGA_fungi"/>
    <property type="match status" value="1"/>
</dbReference>
<dbReference type="PANTHER" id="PTHR47180:SF1">
    <property type="entry name" value="ADP-RIBOSYLATION FACTOR-BINDING PROTEIN GGA1-RELATED"/>
    <property type="match status" value="1"/>
</dbReference>
<dbReference type="Pfam" id="PF02883">
    <property type="entry name" value="Alpha_adaptinC2"/>
    <property type="match status" value="1"/>
</dbReference>
<feature type="domain" description="VHS" evidence="10">
    <location>
        <begin position="32"/>
        <end position="168"/>
    </location>
</feature>
<dbReference type="PROSITE" id="PS50180">
    <property type="entry name" value="GAE"/>
    <property type="match status" value="1"/>
</dbReference>
<gene>
    <name evidence="13" type="ORF">ISF_00538</name>
</gene>
<dbReference type="GO" id="GO:0043328">
    <property type="term" value="P:protein transport to vacuole involved in ubiquitin-dependent protein catabolic process via the multivesicular body sorting pathway"/>
    <property type="evidence" value="ECO:0007669"/>
    <property type="project" value="UniProtKB-ARBA"/>
</dbReference>
<evidence type="ECO:0000259" key="11">
    <source>
        <dbReference type="PROSITE" id="PS50180"/>
    </source>
</evidence>
<evidence type="ECO:0000313" key="13">
    <source>
        <dbReference type="EMBL" id="OAA73637.1"/>
    </source>
</evidence>
<evidence type="ECO:0000256" key="7">
    <source>
        <dbReference type="ARBA" id="ARBA00053552"/>
    </source>
</evidence>
<name>A0A168EC77_CORFA</name>